<evidence type="ECO:0000256" key="1">
    <source>
        <dbReference type="SAM" id="MobiDB-lite"/>
    </source>
</evidence>
<proteinExistence type="predicted"/>
<dbReference type="OrthoDB" id="3557569at2759"/>
<protein>
    <recommendedName>
        <fullName evidence="2">2EXR domain-containing protein</fullName>
    </recommendedName>
</protein>
<sequence length="327" mass="37113">MVDLSLEQVEHVSQGRSKSENADSKQVETRFTLFPELPKEIRLEIWASAMPGPRLVFIKQQRLVSHVKNQKREPDSGLPPYGHGDVEQESTSTRAWRTFRSGLGSEDSVSEDEDAEMIGIACKTPVPYVFLACKESYSVAAKLYKRTFARTNSNPETYFNFEQVTLCLDGDDFSMNVIRFFGPFNMLRTIRVGFWQGFRQEDDEDVGKVERLGIRVAPNQPFFHESAVADVLKIFHGVKELFFILEMRNDHEHMAASDSYLLDPPESDILAEAEFHGIDPNEFYITDQKLNMTMLRALEERHGCWTLPYIAGKILGSGATGIQKGSS</sequence>
<dbReference type="InParanoid" id="A0A132BAJ8"/>
<name>A0A132BAJ8_MOLSC</name>
<reference evidence="3 4" key="1">
    <citation type="submission" date="2015-10" db="EMBL/GenBank/DDBJ databases">
        <title>Full genome of DAOMC 229536 Phialocephala scopiformis, a fungal endophyte of spruce producing the potent anti-insectan compound rugulosin.</title>
        <authorList>
            <consortium name="DOE Joint Genome Institute"/>
            <person name="Walker A.K."/>
            <person name="Frasz S.L."/>
            <person name="Seifert K.A."/>
            <person name="Miller J.D."/>
            <person name="Mondo S.J."/>
            <person name="Labutti K."/>
            <person name="Lipzen A."/>
            <person name="Dockter R."/>
            <person name="Kennedy M."/>
            <person name="Grigoriev I.V."/>
            <person name="Spatafora J.W."/>
        </authorList>
    </citation>
    <scope>NUCLEOTIDE SEQUENCE [LARGE SCALE GENOMIC DNA]</scope>
    <source>
        <strain evidence="3 4">CBS 120377</strain>
    </source>
</reference>
<feature type="domain" description="2EXR" evidence="2">
    <location>
        <begin position="31"/>
        <end position="165"/>
    </location>
</feature>
<evidence type="ECO:0000313" key="3">
    <source>
        <dbReference type="EMBL" id="KUJ09416.1"/>
    </source>
</evidence>
<dbReference type="RefSeq" id="XP_018063771.1">
    <property type="nucleotide sequence ID" value="XM_018218895.1"/>
</dbReference>
<organism evidence="3 4">
    <name type="scientific">Mollisia scopiformis</name>
    <name type="common">Conifer needle endophyte fungus</name>
    <name type="synonym">Phialocephala scopiformis</name>
    <dbReference type="NCBI Taxonomy" id="149040"/>
    <lineage>
        <taxon>Eukaryota</taxon>
        <taxon>Fungi</taxon>
        <taxon>Dikarya</taxon>
        <taxon>Ascomycota</taxon>
        <taxon>Pezizomycotina</taxon>
        <taxon>Leotiomycetes</taxon>
        <taxon>Helotiales</taxon>
        <taxon>Mollisiaceae</taxon>
        <taxon>Mollisia</taxon>
    </lineage>
</organism>
<feature type="region of interest" description="Disordered" evidence="1">
    <location>
        <begin position="68"/>
        <end position="92"/>
    </location>
</feature>
<dbReference type="InterPro" id="IPR045518">
    <property type="entry name" value="2EXR"/>
</dbReference>
<dbReference type="PANTHER" id="PTHR35910">
    <property type="entry name" value="2EXR DOMAIN-CONTAINING PROTEIN"/>
    <property type="match status" value="1"/>
</dbReference>
<gene>
    <name evidence="3" type="ORF">LY89DRAFT_724412</name>
</gene>
<feature type="region of interest" description="Disordered" evidence="1">
    <location>
        <begin position="1"/>
        <end position="27"/>
    </location>
</feature>
<evidence type="ECO:0000313" key="4">
    <source>
        <dbReference type="Proteomes" id="UP000070700"/>
    </source>
</evidence>
<dbReference type="KEGG" id="psco:LY89DRAFT_724412"/>
<dbReference type="EMBL" id="KQ947432">
    <property type="protein sequence ID" value="KUJ09416.1"/>
    <property type="molecule type" value="Genomic_DNA"/>
</dbReference>
<dbReference type="Pfam" id="PF20150">
    <property type="entry name" value="2EXR"/>
    <property type="match status" value="1"/>
</dbReference>
<evidence type="ECO:0000259" key="2">
    <source>
        <dbReference type="Pfam" id="PF20150"/>
    </source>
</evidence>
<feature type="compositionally biased region" description="Basic and acidic residues" evidence="1">
    <location>
        <begin position="17"/>
        <end position="27"/>
    </location>
</feature>
<keyword evidence="4" id="KW-1185">Reference proteome</keyword>
<dbReference type="GeneID" id="28828621"/>
<accession>A0A132BAJ8</accession>
<dbReference type="Proteomes" id="UP000070700">
    <property type="component" value="Unassembled WGS sequence"/>
</dbReference>
<dbReference type="AlphaFoldDB" id="A0A132BAJ8"/>
<dbReference type="PANTHER" id="PTHR35910:SF6">
    <property type="entry name" value="2EXR DOMAIN-CONTAINING PROTEIN"/>
    <property type="match status" value="1"/>
</dbReference>